<dbReference type="PANTHER" id="PTHR30582:SF2">
    <property type="entry name" value="L,D-TRANSPEPTIDASE YCIB-RELATED"/>
    <property type="match status" value="1"/>
</dbReference>
<dbReference type="AlphaFoldDB" id="A0A918DZ53"/>
<evidence type="ECO:0000256" key="14">
    <source>
        <dbReference type="SAM" id="SignalP"/>
    </source>
</evidence>
<keyword evidence="11 13" id="KW-0961">Cell wall biogenesis/degradation</keyword>
<dbReference type="GO" id="GO:0005576">
    <property type="term" value="C:extracellular region"/>
    <property type="evidence" value="ECO:0007669"/>
    <property type="project" value="TreeGrafter"/>
</dbReference>
<keyword evidence="3" id="KW-0808">Transferase</keyword>
<evidence type="ECO:0000256" key="2">
    <source>
        <dbReference type="ARBA" id="ARBA00022475"/>
    </source>
</evidence>
<keyword evidence="2" id="KW-1003">Cell membrane</keyword>
<evidence type="ECO:0000256" key="4">
    <source>
        <dbReference type="ARBA" id="ARBA00022729"/>
    </source>
</evidence>
<comment type="pathway">
    <text evidence="1 13">Cell wall biogenesis; peptidoglycan biosynthesis.</text>
</comment>
<evidence type="ECO:0000256" key="7">
    <source>
        <dbReference type="ARBA" id="ARBA00023136"/>
    </source>
</evidence>
<name>A0A918DZ53_9ACTN</name>
<keyword evidence="9 16" id="KW-0449">Lipoprotein</keyword>
<dbReference type="Pfam" id="PF03734">
    <property type="entry name" value="YkuD"/>
    <property type="match status" value="1"/>
</dbReference>
<keyword evidence="10" id="KW-0012">Acyltransferase</keyword>
<evidence type="ECO:0000313" key="17">
    <source>
        <dbReference type="Proteomes" id="UP000641932"/>
    </source>
</evidence>
<dbReference type="CDD" id="cd16913">
    <property type="entry name" value="YkuD_like"/>
    <property type="match status" value="1"/>
</dbReference>
<gene>
    <name evidence="16" type="ORF">GCM10012280_44090</name>
</gene>
<dbReference type="PANTHER" id="PTHR30582">
    <property type="entry name" value="L,D-TRANSPEPTIDASE"/>
    <property type="match status" value="1"/>
</dbReference>
<evidence type="ECO:0000256" key="3">
    <source>
        <dbReference type="ARBA" id="ARBA00022679"/>
    </source>
</evidence>
<protein>
    <submittedName>
        <fullName evidence="16">Lipoprotein</fullName>
    </submittedName>
</protein>
<keyword evidence="5 13" id="KW-0133">Cell shape</keyword>
<feature type="domain" description="L,D-TPase catalytic" evidence="15">
    <location>
        <begin position="262"/>
        <end position="393"/>
    </location>
</feature>
<dbReference type="InterPro" id="IPR041280">
    <property type="entry name" value="Big_10"/>
</dbReference>
<sequence>MKPIRAARATALRKNAPLGARNRNAALALLVGAVMLVATACGGDDGGDAKGGSGGSGKGGGKNAASAAVVNIVPKNKAADVATDGTLKVTASKGKLTSVEVADDKGDKVPGRITKGGTAWEPSEHLGPNTKYTVDAVAKDADGRESAKHSTFTTVVPKDTFVGYFTPEDGSTVGTGMEVSLNFNRPVTNQKSVQQAITVTASPSVPVKGHWFGNQRLDFRPENYWAKGTKVKLSLRLKGVEGADGVYGTQSKDVNFTVGRSQVSVVDAAKHTMKVTRDGKLIKTVPITAGSPSTTTYNGKMVITEKYKVTRMNGDTVGFGGEYDIKDVPHAMRLTTSGTFVHGNYWAGPSTFGSANVSHGCVGLLDHRGANDAGTPAAWFYDQSIIGDVVEVKNSKDKTVDPSNGLNGWNMSWAEWTAAQ</sequence>
<dbReference type="InterPro" id="IPR050979">
    <property type="entry name" value="LD-transpeptidase"/>
</dbReference>
<keyword evidence="7" id="KW-0472">Membrane</keyword>
<dbReference type="FunFam" id="2.40.440.10:FF:000005">
    <property type="entry name" value="L,D-transpeptidase 2"/>
    <property type="match status" value="1"/>
</dbReference>
<reference evidence="16" key="1">
    <citation type="journal article" date="2014" name="Int. J. Syst. Evol. Microbiol.">
        <title>Complete genome sequence of Corynebacterium casei LMG S-19264T (=DSM 44701T), isolated from a smear-ripened cheese.</title>
        <authorList>
            <consortium name="US DOE Joint Genome Institute (JGI-PGF)"/>
            <person name="Walter F."/>
            <person name="Albersmeier A."/>
            <person name="Kalinowski J."/>
            <person name="Ruckert C."/>
        </authorList>
    </citation>
    <scope>NUCLEOTIDE SEQUENCE</scope>
    <source>
        <strain evidence="16">CGMCC 4.7201</strain>
    </source>
</reference>
<dbReference type="FunFam" id="2.60.40.3780:FF:000001">
    <property type="entry name" value="L,D-transpeptidase 2"/>
    <property type="match status" value="1"/>
</dbReference>
<dbReference type="Gene3D" id="2.60.40.3780">
    <property type="match status" value="1"/>
</dbReference>
<feature type="active site" description="Nucleophile" evidence="13">
    <location>
        <position position="361"/>
    </location>
</feature>
<evidence type="ECO:0000256" key="13">
    <source>
        <dbReference type="PROSITE-ProRule" id="PRU01373"/>
    </source>
</evidence>
<accession>A0A918DZ53</accession>
<proteinExistence type="predicted"/>
<comment type="caution">
    <text evidence="16">The sequence shown here is derived from an EMBL/GenBank/DDBJ whole genome shotgun (WGS) entry which is preliminary data.</text>
</comment>
<feature type="signal peptide" evidence="14">
    <location>
        <begin position="1"/>
        <end position="40"/>
    </location>
</feature>
<evidence type="ECO:0000256" key="6">
    <source>
        <dbReference type="ARBA" id="ARBA00022984"/>
    </source>
</evidence>
<dbReference type="Pfam" id="PF17964">
    <property type="entry name" value="Big_10"/>
    <property type="match status" value="1"/>
</dbReference>
<dbReference type="PROSITE" id="PS52029">
    <property type="entry name" value="LD_TPASE"/>
    <property type="match status" value="1"/>
</dbReference>
<keyword evidence="6 13" id="KW-0573">Peptidoglycan synthesis</keyword>
<dbReference type="GO" id="GO:0071972">
    <property type="term" value="F:peptidoglycan L,D-transpeptidase activity"/>
    <property type="evidence" value="ECO:0007669"/>
    <property type="project" value="TreeGrafter"/>
</dbReference>
<evidence type="ECO:0000256" key="11">
    <source>
        <dbReference type="ARBA" id="ARBA00023316"/>
    </source>
</evidence>
<reference evidence="16" key="2">
    <citation type="submission" date="2020-09" db="EMBL/GenBank/DDBJ databases">
        <authorList>
            <person name="Sun Q."/>
            <person name="Zhou Y."/>
        </authorList>
    </citation>
    <scope>NUCLEOTIDE SEQUENCE</scope>
    <source>
        <strain evidence="16">CGMCC 4.7201</strain>
    </source>
</reference>
<evidence type="ECO:0000259" key="15">
    <source>
        <dbReference type="PROSITE" id="PS52029"/>
    </source>
</evidence>
<dbReference type="Gene3D" id="2.60.40.3710">
    <property type="match status" value="1"/>
</dbReference>
<keyword evidence="8" id="KW-0564">Palmitate</keyword>
<organism evidence="16 17">
    <name type="scientific">Wenjunlia tyrosinilytica</name>
    <dbReference type="NCBI Taxonomy" id="1544741"/>
    <lineage>
        <taxon>Bacteria</taxon>
        <taxon>Bacillati</taxon>
        <taxon>Actinomycetota</taxon>
        <taxon>Actinomycetes</taxon>
        <taxon>Kitasatosporales</taxon>
        <taxon>Streptomycetaceae</taxon>
        <taxon>Wenjunlia</taxon>
    </lineage>
</organism>
<dbReference type="GO" id="GO:0016746">
    <property type="term" value="F:acyltransferase activity"/>
    <property type="evidence" value="ECO:0007669"/>
    <property type="project" value="UniProtKB-KW"/>
</dbReference>
<evidence type="ECO:0000256" key="8">
    <source>
        <dbReference type="ARBA" id="ARBA00023139"/>
    </source>
</evidence>
<dbReference type="GO" id="GO:0018104">
    <property type="term" value="P:peptidoglycan-protein cross-linking"/>
    <property type="evidence" value="ECO:0007669"/>
    <property type="project" value="TreeGrafter"/>
</dbReference>
<dbReference type="GO" id="GO:0008360">
    <property type="term" value="P:regulation of cell shape"/>
    <property type="evidence" value="ECO:0007669"/>
    <property type="project" value="UniProtKB-UniRule"/>
</dbReference>
<keyword evidence="17" id="KW-1185">Reference proteome</keyword>
<dbReference type="Proteomes" id="UP000641932">
    <property type="component" value="Unassembled WGS sequence"/>
</dbReference>
<dbReference type="Gene3D" id="2.40.440.10">
    <property type="entry name" value="L,D-transpeptidase catalytic domain-like"/>
    <property type="match status" value="1"/>
</dbReference>
<evidence type="ECO:0000256" key="5">
    <source>
        <dbReference type="ARBA" id="ARBA00022960"/>
    </source>
</evidence>
<evidence type="ECO:0000313" key="16">
    <source>
        <dbReference type="EMBL" id="GGO92887.1"/>
    </source>
</evidence>
<evidence type="ECO:0000256" key="10">
    <source>
        <dbReference type="ARBA" id="ARBA00023315"/>
    </source>
</evidence>
<dbReference type="SUPFAM" id="SSF141523">
    <property type="entry name" value="L,D-transpeptidase catalytic domain-like"/>
    <property type="match status" value="1"/>
</dbReference>
<dbReference type="InterPro" id="IPR038063">
    <property type="entry name" value="Transpep_catalytic_dom"/>
</dbReference>
<dbReference type="CDD" id="cd13432">
    <property type="entry name" value="LDT_IgD_like_2"/>
    <property type="match status" value="1"/>
</dbReference>
<evidence type="ECO:0000256" key="12">
    <source>
        <dbReference type="ARBA" id="ARBA00060592"/>
    </source>
</evidence>
<feature type="active site" description="Proton donor/acceptor" evidence="13">
    <location>
        <position position="342"/>
    </location>
</feature>
<keyword evidence="4 14" id="KW-0732">Signal</keyword>
<dbReference type="GO" id="GO:0071555">
    <property type="term" value="P:cell wall organization"/>
    <property type="evidence" value="ECO:0007669"/>
    <property type="project" value="UniProtKB-UniRule"/>
</dbReference>
<evidence type="ECO:0000256" key="1">
    <source>
        <dbReference type="ARBA" id="ARBA00004752"/>
    </source>
</evidence>
<dbReference type="InterPro" id="IPR005490">
    <property type="entry name" value="LD_TPept_cat_dom"/>
</dbReference>
<comment type="pathway">
    <text evidence="12">Glycan biosynthesis.</text>
</comment>
<feature type="chain" id="PRO_5039730762" evidence="14">
    <location>
        <begin position="41"/>
        <end position="420"/>
    </location>
</feature>
<dbReference type="EMBL" id="BMMS01000019">
    <property type="protein sequence ID" value="GGO92887.1"/>
    <property type="molecule type" value="Genomic_DNA"/>
</dbReference>
<evidence type="ECO:0000256" key="9">
    <source>
        <dbReference type="ARBA" id="ARBA00023288"/>
    </source>
</evidence>